<accession>A0A7J7MP49</accession>
<reference evidence="8 9" key="1">
    <citation type="journal article" date="2020" name="IScience">
        <title>Genome Sequencing of the Endangered Kingdonia uniflora (Circaeasteraceae, Ranunculales) Reveals Potential Mechanisms of Evolutionary Specialization.</title>
        <authorList>
            <person name="Sun Y."/>
            <person name="Deng T."/>
            <person name="Zhang A."/>
            <person name="Moore M.J."/>
            <person name="Landis J.B."/>
            <person name="Lin N."/>
            <person name="Zhang H."/>
            <person name="Zhang X."/>
            <person name="Huang J."/>
            <person name="Zhang X."/>
            <person name="Sun H."/>
            <person name="Wang H."/>
        </authorList>
    </citation>
    <scope>NUCLEOTIDE SEQUENCE [LARGE SCALE GENOMIC DNA]</scope>
    <source>
        <strain evidence="8">TB1705</strain>
        <tissue evidence="8">Leaf</tissue>
    </source>
</reference>
<evidence type="ECO:0000313" key="9">
    <source>
        <dbReference type="Proteomes" id="UP000541444"/>
    </source>
</evidence>
<dbReference type="PANTHER" id="PTHR47926:SF451">
    <property type="entry name" value="TETRATRICOPEPTIDE-LIKE HELICAL DOMAIN SUPERFAMILY"/>
    <property type="match status" value="1"/>
</dbReference>
<feature type="repeat" description="PPR" evidence="7">
    <location>
        <begin position="322"/>
        <end position="356"/>
    </location>
</feature>
<dbReference type="GO" id="GO:0003723">
    <property type="term" value="F:RNA binding"/>
    <property type="evidence" value="ECO:0007669"/>
    <property type="project" value="InterPro"/>
</dbReference>
<dbReference type="InterPro" id="IPR002885">
    <property type="entry name" value="PPR_rpt"/>
</dbReference>
<dbReference type="GO" id="GO:0009451">
    <property type="term" value="P:RNA modification"/>
    <property type="evidence" value="ECO:0007669"/>
    <property type="project" value="InterPro"/>
</dbReference>
<evidence type="ECO:0000256" key="1">
    <source>
        <dbReference type="ARBA" id="ARBA00004229"/>
    </source>
</evidence>
<protein>
    <recommendedName>
        <fullName evidence="10">Pentatricopeptide repeat-containing protein</fullName>
    </recommendedName>
</protein>
<evidence type="ECO:0000256" key="2">
    <source>
        <dbReference type="ARBA" id="ARBA00022528"/>
    </source>
</evidence>
<evidence type="ECO:0000256" key="7">
    <source>
        <dbReference type="PROSITE-ProRule" id="PRU00708"/>
    </source>
</evidence>
<proteinExistence type="inferred from homology"/>
<dbReference type="GO" id="GO:0005739">
    <property type="term" value="C:mitochondrion"/>
    <property type="evidence" value="ECO:0007669"/>
    <property type="project" value="UniProtKB-ARBA"/>
</dbReference>
<dbReference type="FunFam" id="1.25.40.10:FF:000090">
    <property type="entry name" value="Pentatricopeptide repeat-containing protein, chloroplastic"/>
    <property type="match status" value="1"/>
</dbReference>
<dbReference type="GO" id="GO:0009507">
    <property type="term" value="C:chloroplast"/>
    <property type="evidence" value="ECO:0007669"/>
    <property type="project" value="UniProtKB-SubCell"/>
</dbReference>
<gene>
    <name evidence="8" type="ORF">GIB67_000035</name>
</gene>
<evidence type="ECO:0000313" key="8">
    <source>
        <dbReference type="EMBL" id="KAF6156570.1"/>
    </source>
</evidence>
<dbReference type="Pfam" id="PF13041">
    <property type="entry name" value="PPR_2"/>
    <property type="match status" value="3"/>
</dbReference>
<feature type="repeat" description="PPR" evidence="7">
    <location>
        <begin position="22"/>
        <end position="56"/>
    </location>
</feature>
<feature type="repeat" description="PPR" evidence="7">
    <location>
        <begin position="221"/>
        <end position="255"/>
    </location>
</feature>
<feature type="repeat" description="PPR" evidence="7">
    <location>
        <begin position="89"/>
        <end position="123"/>
    </location>
</feature>
<name>A0A7J7MP49_9MAGN</name>
<comment type="similarity">
    <text evidence="6">Belongs to the PPR family. PCMP-E subfamily.</text>
</comment>
<evidence type="ECO:0000256" key="5">
    <source>
        <dbReference type="ARBA" id="ARBA00022946"/>
    </source>
</evidence>
<comment type="subcellular location">
    <subcellularLocation>
        <location evidence="1">Plastid</location>
        <location evidence="1">Chloroplast</location>
    </subcellularLocation>
</comment>
<dbReference type="PROSITE" id="PS51257">
    <property type="entry name" value="PROKAR_LIPOPROTEIN"/>
    <property type="match status" value="1"/>
</dbReference>
<evidence type="ECO:0000256" key="4">
    <source>
        <dbReference type="ARBA" id="ARBA00022737"/>
    </source>
</evidence>
<dbReference type="EMBL" id="JACGCM010001326">
    <property type="protein sequence ID" value="KAF6156570.1"/>
    <property type="molecule type" value="Genomic_DNA"/>
</dbReference>
<dbReference type="PANTHER" id="PTHR47926">
    <property type="entry name" value="PENTATRICOPEPTIDE REPEAT-CONTAINING PROTEIN"/>
    <property type="match status" value="1"/>
</dbReference>
<keyword evidence="4" id="KW-0677">Repeat</keyword>
<dbReference type="InterPro" id="IPR046960">
    <property type="entry name" value="PPR_At4g14850-like_plant"/>
</dbReference>
<dbReference type="FunFam" id="1.25.40.10:FF:000205">
    <property type="entry name" value="Pentatricopeptide repeat-containing protein, mitochondrial"/>
    <property type="match status" value="1"/>
</dbReference>
<dbReference type="Pfam" id="PF01535">
    <property type="entry name" value="PPR"/>
    <property type="match status" value="5"/>
</dbReference>
<organism evidence="8 9">
    <name type="scientific">Kingdonia uniflora</name>
    <dbReference type="NCBI Taxonomy" id="39325"/>
    <lineage>
        <taxon>Eukaryota</taxon>
        <taxon>Viridiplantae</taxon>
        <taxon>Streptophyta</taxon>
        <taxon>Embryophyta</taxon>
        <taxon>Tracheophyta</taxon>
        <taxon>Spermatophyta</taxon>
        <taxon>Magnoliopsida</taxon>
        <taxon>Ranunculales</taxon>
        <taxon>Circaeasteraceae</taxon>
        <taxon>Kingdonia</taxon>
    </lineage>
</organism>
<dbReference type="InterPro" id="IPR011990">
    <property type="entry name" value="TPR-like_helical_dom_sf"/>
</dbReference>
<dbReference type="AlphaFoldDB" id="A0A7J7MP49"/>
<dbReference type="Proteomes" id="UP000541444">
    <property type="component" value="Unassembled WGS sequence"/>
</dbReference>
<feature type="repeat" description="PPR" evidence="7">
    <location>
        <begin position="423"/>
        <end position="457"/>
    </location>
</feature>
<evidence type="ECO:0008006" key="10">
    <source>
        <dbReference type="Google" id="ProtNLM"/>
    </source>
</evidence>
<evidence type="ECO:0000256" key="3">
    <source>
        <dbReference type="ARBA" id="ARBA00022640"/>
    </source>
</evidence>
<keyword evidence="3" id="KW-0934">Plastid</keyword>
<keyword evidence="9" id="KW-1185">Reference proteome</keyword>
<dbReference type="PROSITE" id="PS51375">
    <property type="entry name" value="PPR"/>
    <property type="match status" value="5"/>
</dbReference>
<comment type="caution">
    <text evidence="8">The sequence shown here is derived from an EMBL/GenBank/DDBJ whole genome shotgun (WGS) entry which is preliminary data.</text>
</comment>
<keyword evidence="5" id="KW-0809">Transit peptide</keyword>
<dbReference type="FunFam" id="1.25.40.10:FF:000343">
    <property type="entry name" value="Pentatricopeptide repeat-containing protein At3g58590"/>
    <property type="match status" value="1"/>
</dbReference>
<sequence length="656" mass="73267">MYSKLGDTGNARKVFDGMPDKNVVPWSAIIGCYSRWGDVGMALSMYNRMRHEGVQPNLVSLLGLLGGVFELDTVECIHAFIVRSGFEKDLVLTNSLLNVYGRCGRADVAWKLFKSMNHKDIVSWNSLFASYAHNVDVTHVFELLKKMMNEGENPNHQTFGSVLSAVANESKLEIGMMVHGMIVKAGFELDVHVDTNLIVMYLKCGNIDAAFRLFDQSTEKDVISWTSMITGLVQNDRASKALRVFQCMLKTGMEPVSTTIASAIAACAQLGSLDMGSSIHGYIVRHKIQVDTAVQNSLVSMYSKCGNLDRSWVVFNGIRNKDVVTWNALVAGYAQDGYLWKALVLFNDMKVSQERPDFITVVSLLQACASHGALHQGKWLHNFVIRNRVGPCISIDTALVDMYSKCGEIDIARKCFKDMPEQDIVSWSTIIAGYGCHGRGEMALRMYDEFLKSGIEPNNVLFLSVLCACSHSGLVHEGMDIFRTMTEEFGVEPRIKHRACIVDLLSRAGRLEEAYNFVKRMFLRPTIEVMGILLSACRAYGKADLRDLRETITREILSLCPDNAGDAGNYVQLAHSYALMNKWDGMGETLMQIRSLGLKKVPGWSSVEIHGNVTTFFVDHPSHPEYEELMLTLKLLGKEMCVDEANLQHSYPHEIT</sequence>
<dbReference type="FunFam" id="1.25.40.10:FF:000395">
    <property type="entry name" value="Pentatricopeptide repeat-containing protein chloroplastic"/>
    <property type="match status" value="1"/>
</dbReference>
<keyword evidence="2" id="KW-0150">Chloroplast</keyword>
<dbReference type="OrthoDB" id="185373at2759"/>
<dbReference type="NCBIfam" id="TIGR00756">
    <property type="entry name" value="PPR"/>
    <property type="match status" value="6"/>
</dbReference>
<evidence type="ECO:0000256" key="6">
    <source>
        <dbReference type="ARBA" id="ARBA00061659"/>
    </source>
</evidence>
<dbReference type="Gene3D" id="1.25.40.10">
    <property type="entry name" value="Tetratricopeptide repeat domain"/>
    <property type="match status" value="5"/>
</dbReference>